<comment type="caution">
    <text evidence="1">The sequence shown here is derived from an EMBL/GenBank/DDBJ whole genome shotgun (WGS) entry which is preliminary data.</text>
</comment>
<sequence length="647" mass="72553">MAQKILKEFYNDDIKQSPDYCRIINNQHFSRLRNLITESNTAIGGATDESNLFIEPTILINIKADDPIMQHEIFGPILPIINVENYQDAIDFINSREKPLALYVFSKKKDVINAFLTDVSSGGVVINDTLMHFLTDSLPFGGVVSTNMKTPGEIVHSARIAFQSGRTKSLEFREKQLRNLLRMYEENEQEMLDALKKDLNKSKMEGVLTEVGYLINDLKSLISDFKEWAQPEKATRGLPNIMDEALIYKDPYGVVLVIGAWNYPIQLTLIPVSGAIAAGNAVVIKPSEISPASAEFIARTIPKYLDRECYQVMCGGVAETTELLKEKFDYIFFTGNTSVGRIIHAAANKHLTPVTLELGGKSPVYLDDTADIDVATRRILWGKCINAGQTCIAPDYVLCSKQTEAKFIDSARNVLQEWYGKDPQKSPDLCRIVSDNHFKRISKFLFNGKIVVGGTADAEERFIEPTILTDVDGTDPVMQEEIFGPILPIVNCENVDDAIKFINGREKPLAFYIFSKNKSQVDTLLENTTSGGVCVNDTLMHLTLPSLPFGGVGTSGMGAYHGKYTFDTFVHKKSTLVKTLNKFGESLQSSRYPPYTEKKLNFLKGILKPSPNFKFVRVLPYVFIFGLGLFTAFFTRYMTERNRPHLR</sequence>
<dbReference type="Proteomes" id="UP001056778">
    <property type="component" value="Chromosome 8"/>
</dbReference>
<accession>A0ACB9SS32</accession>
<dbReference type="EMBL" id="CM043022">
    <property type="protein sequence ID" value="KAI4456557.1"/>
    <property type="molecule type" value="Genomic_DNA"/>
</dbReference>
<reference evidence="1" key="1">
    <citation type="submission" date="2022-04" db="EMBL/GenBank/DDBJ databases">
        <title>Chromosome-scale genome assembly of Holotrichia oblita Faldermann.</title>
        <authorList>
            <person name="Rongchong L."/>
        </authorList>
    </citation>
    <scope>NUCLEOTIDE SEQUENCE</scope>
    <source>
        <strain evidence="1">81SQS9</strain>
    </source>
</reference>
<keyword evidence="2" id="KW-1185">Reference proteome</keyword>
<protein>
    <submittedName>
        <fullName evidence="1">Aldehyde dehydrogenase</fullName>
    </submittedName>
</protein>
<name>A0ACB9SS32_HOLOL</name>
<gene>
    <name evidence="1" type="ORF">MML48_8g00012841</name>
</gene>
<evidence type="ECO:0000313" key="1">
    <source>
        <dbReference type="EMBL" id="KAI4456557.1"/>
    </source>
</evidence>
<evidence type="ECO:0000313" key="2">
    <source>
        <dbReference type="Proteomes" id="UP001056778"/>
    </source>
</evidence>
<organism evidence="1 2">
    <name type="scientific">Holotrichia oblita</name>
    <name type="common">Chafer beetle</name>
    <dbReference type="NCBI Taxonomy" id="644536"/>
    <lineage>
        <taxon>Eukaryota</taxon>
        <taxon>Metazoa</taxon>
        <taxon>Ecdysozoa</taxon>
        <taxon>Arthropoda</taxon>
        <taxon>Hexapoda</taxon>
        <taxon>Insecta</taxon>
        <taxon>Pterygota</taxon>
        <taxon>Neoptera</taxon>
        <taxon>Endopterygota</taxon>
        <taxon>Coleoptera</taxon>
        <taxon>Polyphaga</taxon>
        <taxon>Scarabaeiformia</taxon>
        <taxon>Scarabaeidae</taxon>
        <taxon>Melolonthinae</taxon>
        <taxon>Holotrichia</taxon>
    </lineage>
</organism>
<proteinExistence type="predicted"/>